<proteinExistence type="predicted"/>
<evidence type="ECO:0000313" key="2">
    <source>
        <dbReference type="Proteomes" id="UP001476798"/>
    </source>
</evidence>
<organism evidence="1 2">
    <name type="scientific">Goodea atripinnis</name>
    <dbReference type="NCBI Taxonomy" id="208336"/>
    <lineage>
        <taxon>Eukaryota</taxon>
        <taxon>Metazoa</taxon>
        <taxon>Chordata</taxon>
        <taxon>Craniata</taxon>
        <taxon>Vertebrata</taxon>
        <taxon>Euteleostomi</taxon>
        <taxon>Actinopterygii</taxon>
        <taxon>Neopterygii</taxon>
        <taxon>Teleostei</taxon>
        <taxon>Neoteleostei</taxon>
        <taxon>Acanthomorphata</taxon>
        <taxon>Ovalentaria</taxon>
        <taxon>Atherinomorphae</taxon>
        <taxon>Cyprinodontiformes</taxon>
        <taxon>Goodeidae</taxon>
        <taxon>Goodea</taxon>
    </lineage>
</organism>
<sequence>MNRVKPLSRTCTCGNLIAGADTLSVCASCLGLQHAQDSVASPPSCEHCARLFLKESPPWLKPFGRDQLDAVMPLTDPEEDEATLPVFSTFVNAESESEVESISLGSDDDEQDCEPYGIPSAAMPLVTDLHDVCRRAAKKLGIEWLETLTETTTSRYEGTRQIFQQTAVAGFSRAPQGSIPLTGRAMALGGSSHPTSSTAGCSFCGRSRSGASAAKSCSGTADPSAGKHF</sequence>
<gene>
    <name evidence="1" type="ORF">GOODEAATRI_032437</name>
</gene>
<comment type="caution">
    <text evidence="1">The sequence shown here is derived from an EMBL/GenBank/DDBJ whole genome shotgun (WGS) entry which is preliminary data.</text>
</comment>
<protein>
    <submittedName>
        <fullName evidence="1">Uncharacterized protein</fullName>
    </submittedName>
</protein>
<evidence type="ECO:0000313" key="1">
    <source>
        <dbReference type="EMBL" id="MEQ2160315.1"/>
    </source>
</evidence>
<accession>A0ABV0MMJ9</accession>
<dbReference type="Proteomes" id="UP001476798">
    <property type="component" value="Unassembled WGS sequence"/>
</dbReference>
<name>A0ABV0MMJ9_9TELE</name>
<dbReference type="EMBL" id="JAHRIO010006044">
    <property type="protein sequence ID" value="MEQ2160315.1"/>
    <property type="molecule type" value="Genomic_DNA"/>
</dbReference>
<keyword evidence="2" id="KW-1185">Reference proteome</keyword>
<reference evidence="1 2" key="1">
    <citation type="submission" date="2021-06" db="EMBL/GenBank/DDBJ databases">
        <authorList>
            <person name="Palmer J.M."/>
        </authorList>
    </citation>
    <scope>NUCLEOTIDE SEQUENCE [LARGE SCALE GENOMIC DNA]</scope>
    <source>
        <strain evidence="1 2">GA_2019</strain>
        <tissue evidence="1">Muscle</tissue>
    </source>
</reference>